<comment type="function">
    <text evidence="11">Subunit R is required for both nuclease and ATPase activities, but not for modification.</text>
</comment>
<evidence type="ECO:0000256" key="5">
    <source>
        <dbReference type="ARBA" id="ARBA00022741"/>
    </source>
</evidence>
<dbReference type="SUPFAM" id="SSF52540">
    <property type="entry name" value="P-loop containing nucleoside triphosphate hydrolases"/>
    <property type="match status" value="1"/>
</dbReference>
<keyword evidence="10 11" id="KW-0238">DNA-binding</keyword>
<dbReference type="PANTHER" id="PTHR30195">
    <property type="entry name" value="TYPE I SITE-SPECIFIC DEOXYRIBONUCLEASE PROTEIN SUBUNIT M AND R"/>
    <property type="match status" value="1"/>
</dbReference>
<dbReference type="Gene3D" id="3.90.1570.50">
    <property type="match status" value="1"/>
</dbReference>
<dbReference type="RefSeq" id="WP_172632292.1">
    <property type="nucleotide sequence ID" value="NZ_BIXY01000074.1"/>
</dbReference>
<dbReference type="EMBL" id="BIXY01000074">
    <property type="protein sequence ID" value="GCF10545.1"/>
    <property type="molecule type" value="Genomic_DNA"/>
</dbReference>
<evidence type="ECO:0000256" key="6">
    <source>
        <dbReference type="ARBA" id="ARBA00022747"/>
    </source>
</evidence>
<dbReference type="InterPro" id="IPR027417">
    <property type="entry name" value="P-loop_NTPase"/>
</dbReference>
<keyword evidence="9 11" id="KW-0067">ATP-binding</keyword>
<dbReference type="InterPro" id="IPR040980">
    <property type="entry name" value="SWI2_SNF2"/>
</dbReference>
<dbReference type="InterPro" id="IPR007409">
    <property type="entry name" value="Restrct_endonuc_type1_HsdR_N"/>
</dbReference>
<protein>
    <recommendedName>
        <fullName evidence="11">Type I restriction enzyme endonuclease subunit</fullName>
        <shortName evidence="11">R protein</shortName>
        <ecNumber evidence="11">3.1.21.3</ecNumber>
    </recommendedName>
</protein>
<keyword evidence="7" id="KW-0255">Endonuclease</keyword>
<dbReference type="CDD" id="cd18800">
    <property type="entry name" value="SF2_C_EcoR124I-like"/>
    <property type="match status" value="1"/>
</dbReference>
<dbReference type="GO" id="GO:0003677">
    <property type="term" value="F:DNA binding"/>
    <property type="evidence" value="ECO:0007669"/>
    <property type="project" value="UniProtKB-KW"/>
</dbReference>
<keyword evidence="14" id="KW-1185">Reference proteome</keyword>
<reference evidence="13 14" key="1">
    <citation type="submission" date="2019-01" db="EMBL/GenBank/DDBJ databases">
        <title>Draft genome sequence of Dictyobacter sp. Uno17.</title>
        <authorList>
            <person name="Wang C.M."/>
            <person name="Zheng Y."/>
            <person name="Sakai Y."/>
            <person name="Abe K."/>
            <person name="Yokota A."/>
            <person name="Yabe S."/>
        </authorList>
    </citation>
    <scope>NUCLEOTIDE SEQUENCE [LARGE SCALE GENOMIC DNA]</scope>
    <source>
        <strain evidence="13 14">Uno17</strain>
    </source>
</reference>
<dbReference type="GO" id="GO:0009035">
    <property type="term" value="F:type I site-specific deoxyribonuclease activity"/>
    <property type="evidence" value="ECO:0007669"/>
    <property type="project" value="UniProtKB-EC"/>
</dbReference>
<evidence type="ECO:0000259" key="12">
    <source>
        <dbReference type="PROSITE" id="PS51192"/>
    </source>
</evidence>
<comment type="subunit">
    <text evidence="3 11">The type I restriction/modification system is composed of three polypeptides R, M and S.</text>
</comment>
<keyword evidence="8 11" id="KW-0378">Hydrolase</keyword>
<accession>A0A5A5TH30</accession>
<dbReference type="InterPro" id="IPR055180">
    <property type="entry name" value="HsdR_RecA-like_helicase_dom_2"/>
</dbReference>
<dbReference type="NCBIfam" id="TIGR00348">
    <property type="entry name" value="hsdR"/>
    <property type="match status" value="1"/>
</dbReference>
<evidence type="ECO:0000256" key="1">
    <source>
        <dbReference type="ARBA" id="ARBA00000851"/>
    </source>
</evidence>
<dbReference type="InterPro" id="IPR014001">
    <property type="entry name" value="Helicase_ATP-bd"/>
</dbReference>
<comment type="caution">
    <text evidence="13">The sequence shown here is derived from an EMBL/GenBank/DDBJ whole genome shotgun (WGS) entry which is preliminary data.</text>
</comment>
<comment type="similarity">
    <text evidence="2 11">Belongs to the HsdR family.</text>
</comment>
<dbReference type="GO" id="GO:0009307">
    <property type="term" value="P:DNA restriction-modification system"/>
    <property type="evidence" value="ECO:0007669"/>
    <property type="project" value="UniProtKB-KW"/>
</dbReference>
<comment type="catalytic activity">
    <reaction evidence="1 11">
        <text>Endonucleolytic cleavage of DNA to give random double-stranded fragments with terminal 5'-phosphates, ATP is simultaneously hydrolyzed.</text>
        <dbReference type="EC" id="3.1.21.3"/>
    </reaction>
</comment>
<evidence type="ECO:0000256" key="3">
    <source>
        <dbReference type="ARBA" id="ARBA00011296"/>
    </source>
</evidence>
<gene>
    <name evidence="13" type="ORF">KDI_41090</name>
</gene>
<keyword evidence="4" id="KW-0540">Nuclease</keyword>
<dbReference type="Gene3D" id="3.40.50.300">
    <property type="entry name" value="P-loop containing nucleotide triphosphate hydrolases"/>
    <property type="match status" value="2"/>
</dbReference>
<dbReference type="InterPro" id="IPR004473">
    <property type="entry name" value="Restrct_endonuc_typeI_HsdR"/>
</dbReference>
<evidence type="ECO:0000256" key="7">
    <source>
        <dbReference type="ARBA" id="ARBA00022759"/>
    </source>
</evidence>
<evidence type="ECO:0000256" key="8">
    <source>
        <dbReference type="ARBA" id="ARBA00022801"/>
    </source>
</evidence>
<evidence type="ECO:0000256" key="11">
    <source>
        <dbReference type="RuleBase" id="RU364115"/>
    </source>
</evidence>
<evidence type="ECO:0000256" key="4">
    <source>
        <dbReference type="ARBA" id="ARBA00022722"/>
    </source>
</evidence>
<proteinExistence type="inferred from homology"/>
<evidence type="ECO:0000256" key="2">
    <source>
        <dbReference type="ARBA" id="ARBA00008598"/>
    </source>
</evidence>
<evidence type="ECO:0000256" key="9">
    <source>
        <dbReference type="ARBA" id="ARBA00022840"/>
    </source>
</evidence>
<dbReference type="Pfam" id="PF18766">
    <property type="entry name" value="SWI2_SNF2"/>
    <property type="match status" value="1"/>
</dbReference>
<dbReference type="PROSITE" id="PS51192">
    <property type="entry name" value="HELICASE_ATP_BIND_1"/>
    <property type="match status" value="1"/>
</dbReference>
<evidence type="ECO:0000256" key="10">
    <source>
        <dbReference type="ARBA" id="ARBA00023125"/>
    </source>
</evidence>
<sequence length="1200" mass="138591">MTDPDIFEWQLADILADEQAMFVLWTVKSLFCTRREDFLREYEFTENELDDLLYRLKVLGFLQEDGAELVLTDQGEIALSFLRSKDATIDTEQNARVAAGIQERFNVPKEHIYVEQRLIEQLKFLGWIYLEKTGTETSQLEFEGREKYSDVLLKKRLKKAIRQLNTSKDKPVPTEQQINEAIRDLERIQGAGLLEANEQARNLLLNGTYVSGTVNYLEGTPRHLNFINLEQPYSNDNEFLVLTQFHVALPGQNTFIVPDLVLFVNGIPLVVIECKNPAVTEPVEAGVTQLKRYASPNTGRPALFYFNVFLVVTCFYTAKLGTIEADSQEYQQWKDPYPQNRQELAQDLNVENPEHLSSQQLLVSGTLCKENLLDLLQNFVIFRTDGGRRVKIIARYQQFRAVQKAIHLLRHGDHKTADHDDQRGGIIWHTQGSGKSLTMVFLIRKMRKLQGLSRFKIVIITDRQDLQDQLERTMGLTGESIEVADNIIRARGLLERPSDKIIFVMIQKMREDEQEDDALTVEQPDKSPNILLIVDEAHRSHTSKLHLNTMNALPNSAKIGFTGTPIMVGTKRLTTRIFGDFIDTYTILESEQDGATIPILYEGYQAYSMVVQGQKLDQAYLYLTQAMPDEVRLRIINHYANETQVLEAQELIEAKARHMLLHYAANILPNHFKAMIVASSRAATVRYQAAIVKAREQLLETLEQLPPSRLEMSQEERANLPLGEQMLLQAYSQRELLRQLDCAAVISSEPDDDPAWQQWNATHNRNNYIRRFKLPLVQNEEESRNQDYLALLCVQQMLLTGFDAPVIQGLYLDRRLIGHNLLQAVARVNRTYLDKTYGIVVDYLGVARQLKEALIVYSAEQTRGALRNIKDEVLKLEARALRIKAIFSEQNIDVSTINLKHDRETIDICLNLFKDARFRADFEEKLKKFLESMDAVLPRPEAQQYIKLAEVLGYINKSAANIFPEEQINIKGTGKKIRKLIDEHITVLGIEQTVAPISITDTDFEDRIDQHISDETKASQMEHLARYYIREHYEENPVYYDRLSKRLEAILEELKGQWTEQVQQLLPFIWELRKGRQTDFTGLDPNTQLPFLDILDVEVNKGSEHFAIAIGENEEAKEQLSRDQRKELAEFTIKVIEMIRERASRRRDFWRRHNERRNLLARIIDFLDENDLITPEGRQKEVADQLLELAERLDELGLMR</sequence>
<dbReference type="EC" id="3.1.21.3" evidence="11"/>
<organism evidence="13 14">
    <name type="scientific">Dictyobacter arantiisoli</name>
    <dbReference type="NCBI Taxonomy" id="2014874"/>
    <lineage>
        <taxon>Bacteria</taxon>
        <taxon>Bacillati</taxon>
        <taxon>Chloroflexota</taxon>
        <taxon>Ktedonobacteria</taxon>
        <taxon>Ktedonobacterales</taxon>
        <taxon>Dictyobacteraceae</taxon>
        <taxon>Dictyobacter</taxon>
    </lineage>
</organism>
<dbReference type="CDD" id="cd22332">
    <property type="entry name" value="HsdR_N"/>
    <property type="match status" value="1"/>
</dbReference>
<keyword evidence="6 11" id="KW-0680">Restriction system</keyword>
<evidence type="ECO:0000313" key="14">
    <source>
        <dbReference type="Proteomes" id="UP000322530"/>
    </source>
</evidence>
<dbReference type="Pfam" id="PF22679">
    <property type="entry name" value="T1R_D3-like"/>
    <property type="match status" value="1"/>
</dbReference>
<dbReference type="AlphaFoldDB" id="A0A5A5TH30"/>
<evidence type="ECO:0000313" key="13">
    <source>
        <dbReference type="EMBL" id="GCF10545.1"/>
    </source>
</evidence>
<dbReference type="PANTHER" id="PTHR30195:SF15">
    <property type="entry name" value="TYPE I RESTRICTION ENZYME HINDI ENDONUCLEASE SUBUNIT"/>
    <property type="match status" value="1"/>
</dbReference>
<name>A0A5A5TH30_9CHLR</name>
<dbReference type="Pfam" id="PF04313">
    <property type="entry name" value="HSDR_N"/>
    <property type="match status" value="1"/>
</dbReference>
<dbReference type="SMART" id="SM00487">
    <property type="entry name" value="DEXDc"/>
    <property type="match status" value="1"/>
</dbReference>
<dbReference type="Proteomes" id="UP000322530">
    <property type="component" value="Unassembled WGS sequence"/>
</dbReference>
<feature type="domain" description="Helicase ATP-binding" evidence="12">
    <location>
        <begin position="416"/>
        <end position="566"/>
    </location>
</feature>
<dbReference type="InterPro" id="IPR051268">
    <property type="entry name" value="Type-I_R_enzyme_R_subunit"/>
</dbReference>
<dbReference type="GO" id="GO:0005524">
    <property type="term" value="F:ATP binding"/>
    <property type="evidence" value="ECO:0007669"/>
    <property type="project" value="UniProtKB-KW"/>
</dbReference>
<keyword evidence="5 11" id="KW-0547">Nucleotide-binding</keyword>
<dbReference type="CDD" id="cd18030">
    <property type="entry name" value="DEXHc_RE_I_HsdR"/>
    <property type="match status" value="1"/>
</dbReference>